<evidence type="ECO:0000256" key="4">
    <source>
        <dbReference type="ARBA" id="ARBA00022692"/>
    </source>
</evidence>
<evidence type="ECO:0000256" key="2">
    <source>
        <dbReference type="ARBA" id="ARBA00010992"/>
    </source>
</evidence>
<keyword evidence="3 7" id="KW-0813">Transport</keyword>
<name>F0XN06_GROCL</name>
<organism evidence="12">
    <name type="scientific">Grosmannia clavigera (strain kw1407 / UAMH 11150)</name>
    <name type="common">Blue stain fungus</name>
    <name type="synonym">Graphiocladiella clavigera</name>
    <dbReference type="NCBI Taxonomy" id="655863"/>
    <lineage>
        <taxon>Eukaryota</taxon>
        <taxon>Fungi</taxon>
        <taxon>Dikarya</taxon>
        <taxon>Ascomycota</taxon>
        <taxon>Pezizomycotina</taxon>
        <taxon>Sordariomycetes</taxon>
        <taxon>Sordariomycetidae</taxon>
        <taxon>Ophiostomatales</taxon>
        <taxon>Ophiostomataceae</taxon>
        <taxon>Leptographium</taxon>
    </lineage>
</organism>
<comment type="subcellular location">
    <subcellularLocation>
        <location evidence="1">Membrane</location>
        <topology evidence="1">Multi-pass membrane protein</topology>
    </subcellularLocation>
</comment>
<feature type="transmembrane region" description="Helical" evidence="9">
    <location>
        <begin position="21"/>
        <end position="51"/>
    </location>
</feature>
<dbReference type="HOGENOM" id="CLU_001265_30_1_1"/>
<feature type="transmembrane region" description="Helical" evidence="9">
    <location>
        <begin position="129"/>
        <end position="147"/>
    </location>
</feature>
<dbReference type="PROSITE" id="PS00217">
    <property type="entry name" value="SUGAR_TRANSPORT_2"/>
    <property type="match status" value="1"/>
</dbReference>
<feature type="domain" description="Major facilitator superfamily (MFS) profile" evidence="10">
    <location>
        <begin position="24"/>
        <end position="473"/>
    </location>
</feature>
<evidence type="ECO:0000256" key="7">
    <source>
        <dbReference type="RuleBase" id="RU003346"/>
    </source>
</evidence>
<sequence length="566" mass="61560">MARLAMGWRKPDNVAGSSAPAIMVGFFVATGGLLFGYDTGSINGIIAMSAFRKQFGTDRHADPPMPLSSDRLAAIIAILSAGTIVGALASAPAADIIGRRISMLYSIGVFVFGVIFQICSTRIPMLLAGRFFSGIGIGAVSVLVPLYQSEMAPKWIRGTLVCAYQLFITVGLLTASIVNILTYRMQNAAAYRIPMGLQLAWVCFLTLGILVLPETPRYLIKCGMRDAAALSLSRLRRLDITHPALIEELAEIQANHEYEMALGPDTYMEMFRGAPHLGRRTLTGSILQSLQQLTGINFIMYYGTSFFSQAGIGNAFSVYLIINVVNVVSTVPGLFIVEAWGRRKLLMAGAVGMAVSQLLIASFTAAAPSGLAHASVTILLIFVAIFIFFFAASWGPVVWVVTSEMYPLKVRARSIALTTSANWCFNFAVSYSTPFLVDETQGSAALGSRVFFIWGTFCILSVFVVYFMVFETSRLSLEQIDEMYERVTKAWLSPAFEPSWSFQQMRDLGYSESGIPPEVAHETAQVQHHELAPTTSHSETNTDVTASSSGSESKEIPAMADVDLAY</sequence>
<evidence type="ECO:0000256" key="9">
    <source>
        <dbReference type="SAM" id="Phobius"/>
    </source>
</evidence>
<dbReference type="OrthoDB" id="6612291at2759"/>
<feature type="compositionally biased region" description="Polar residues" evidence="8">
    <location>
        <begin position="533"/>
        <end position="551"/>
    </location>
</feature>
<dbReference type="GO" id="GO:0005351">
    <property type="term" value="F:carbohydrate:proton symporter activity"/>
    <property type="evidence" value="ECO:0007669"/>
    <property type="project" value="TreeGrafter"/>
</dbReference>
<dbReference type="Proteomes" id="UP000007796">
    <property type="component" value="Unassembled WGS sequence"/>
</dbReference>
<evidence type="ECO:0000259" key="10">
    <source>
        <dbReference type="PROSITE" id="PS50850"/>
    </source>
</evidence>
<dbReference type="InterPro" id="IPR050360">
    <property type="entry name" value="MFS_Sugar_Transporters"/>
</dbReference>
<evidence type="ECO:0000256" key="3">
    <source>
        <dbReference type="ARBA" id="ARBA00022448"/>
    </source>
</evidence>
<feature type="transmembrane region" description="Helical" evidence="9">
    <location>
        <begin position="378"/>
        <end position="402"/>
    </location>
</feature>
<dbReference type="FunCoup" id="F0XN06">
    <property type="interactions" value="170"/>
</dbReference>
<keyword evidence="4 9" id="KW-0812">Transmembrane</keyword>
<dbReference type="InParanoid" id="F0XN06"/>
<dbReference type="InterPro" id="IPR020846">
    <property type="entry name" value="MFS_dom"/>
</dbReference>
<feature type="transmembrane region" description="Helical" evidence="9">
    <location>
        <begin position="193"/>
        <end position="212"/>
    </location>
</feature>
<dbReference type="InterPro" id="IPR005829">
    <property type="entry name" value="Sugar_transporter_CS"/>
</dbReference>
<dbReference type="eggNOG" id="KOG0254">
    <property type="taxonomic scope" value="Eukaryota"/>
</dbReference>
<dbReference type="PRINTS" id="PR00171">
    <property type="entry name" value="SUGRTRNSPORT"/>
</dbReference>
<dbReference type="InterPro" id="IPR005828">
    <property type="entry name" value="MFS_sugar_transport-like"/>
</dbReference>
<gene>
    <name evidence="11" type="ORF">CMQ_1924</name>
</gene>
<dbReference type="AlphaFoldDB" id="F0XN06"/>
<keyword evidence="12" id="KW-1185">Reference proteome</keyword>
<dbReference type="InterPro" id="IPR036259">
    <property type="entry name" value="MFS_trans_sf"/>
</dbReference>
<dbReference type="GO" id="GO:0016020">
    <property type="term" value="C:membrane"/>
    <property type="evidence" value="ECO:0007669"/>
    <property type="project" value="UniProtKB-SubCell"/>
</dbReference>
<protein>
    <submittedName>
        <fullName evidence="11">Major facilitator superfamily transporter monosaccharide</fullName>
    </submittedName>
</protein>
<proteinExistence type="inferred from homology"/>
<dbReference type="PANTHER" id="PTHR48022">
    <property type="entry name" value="PLASTIDIC GLUCOSE TRANSPORTER 4"/>
    <property type="match status" value="1"/>
</dbReference>
<dbReference type="Gene3D" id="1.20.1250.20">
    <property type="entry name" value="MFS general substrate transporter like domains"/>
    <property type="match status" value="1"/>
</dbReference>
<evidence type="ECO:0000256" key="5">
    <source>
        <dbReference type="ARBA" id="ARBA00022989"/>
    </source>
</evidence>
<dbReference type="EMBL" id="GL629795">
    <property type="protein sequence ID" value="EFX00843.1"/>
    <property type="molecule type" value="Genomic_DNA"/>
</dbReference>
<feature type="region of interest" description="Disordered" evidence="8">
    <location>
        <begin position="521"/>
        <end position="554"/>
    </location>
</feature>
<feature type="transmembrane region" description="Helical" evidence="9">
    <location>
        <begin position="451"/>
        <end position="470"/>
    </location>
</feature>
<dbReference type="PANTHER" id="PTHR48022:SF40">
    <property type="entry name" value="MAJOR FACILITATOR SUPERFAMILY (MFS) PROFILE DOMAIN-CONTAINING PROTEIN"/>
    <property type="match status" value="1"/>
</dbReference>
<dbReference type="RefSeq" id="XP_014170325.1">
    <property type="nucleotide sequence ID" value="XM_014314850.1"/>
</dbReference>
<dbReference type="SUPFAM" id="SSF103473">
    <property type="entry name" value="MFS general substrate transporter"/>
    <property type="match status" value="1"/>
</dbReference>
<comment type="similarity">
    <text evidence="2 7">Belongs to the major facilitator superfamily. Sugar transporter (TC 2.A.1.1) family.</text>
</comment>
<dbReference type="PROSITE" id="PS50850">
    <property type="entry name" value="MFS"/>
    <property type="match status" value="1"/>
</dbReference>
<accession>F0XN06</accession>
<dbReference type="Pfam" id="PF00083">
    <property type="entry name" value="Sugar_tr"/>
    <property type="match status" value="1"/>
</dbReference>
<keyword evidence="5 9" id="KW-1133">Transmembrane helix</keyword>
<feature type="transmembrane region" description="Helical" evidence="9">
    <location>
        <begin position="103"/>
        <end position="123"/>
    </location>
</feature>
<dbReference type="STRING" id="655863.F0XN06"/>
<dbReference type="PROSITE" id="PS00216">
    <property type="entry name" value="SUGAR_TRANSPORT_1"/>
    <property type="match status" value="2"/>
</dbReference>
<feature type="transmembrane region" description="Helical" evidence="9">
    <location>
        <begin position="345"/>
        <end position="366"/>
    </location>
</feature>
<reference evidence="11 12" key="1">
    <citation type="journal article" date="2011" name="Proc. Natl. Acad. Sci. U.S.A.">
        <title>Genome and transcriptome analyses of the mountain pine beetle-fungal symbiont Grosmannia clavigera, a lodgepole pine pathogen.</title>
        <authorList>
            <person name="DiGuistini S."/>
            <person name="Wang Y."/>
            <person name="Liao N.Y."/>
            <person name="Taylor G."/>
            <person name="Tanguay P."/>
            <person name="Feau N."/>
            <person name="Henrissat B."/>
            <person name="Chan S.K."/>
            <person name="Hesse-Orce U."/>
            <person name="Alamouti S.M."/>
            <person name="Tsui C.K.M."/>
            <person name="Docking R.T."/>
            <person name="Levasseur A."/>
            <person name="Haridas S."/>
            <person name="Robertson G."/>
            <person name="Birol I."/>
            <person name="Holt R.A."/>
            <person name="Marra M.A."/>
            <person name="Hamelin R.C."/>
            <person name="Hirst M."/>
            <person name="Jones S.J.M."/>
            <person name="Bohlmann J."/>
            <person name="Breuil C."/>
        </authorList>
    </citation>
    <scope>NUCLEOTIDE SEQUENCE [LARGE SCALE GENOMIC DNA]</scope>
    <source>
        <strain evidence="12">kw1407 / UAMH 11150</strain>
    </source>
</reference>
<evidence type="ECO:0000313" key="12">
    <source>
        <dbReference type="Proteomes" id="UP000007796"/>
    </source>
</evidence>
<evidence type="ECO:0000256" key="6">
    <source>
        <dbReference type="ARBA" id="ARBA00023136"/>
    </source>
</evidence>
<dbReference type="InterPro" id="IPR003663">
    <property type="entry name" value="Sugar/inositol_transpt"/>
</dbReference>
<feature type="transmembrane region" description="Helical" evidence="9">
    <location>
        <begin position="282"/>
        <end position="304"/>
    </location>
</feature>
<keyword evidence="6 9" id="KW-0472">Membrane</keyword>
<evidence type="ECO:0000313" key="11">
    <source>
        <dbReference type="EMBL" id="EFX00843.1"/>
    </source>
</evidence>
<evidence type="ECO:0000256" key="1">
    <source>
        <dbReference type="ARBA" id="ARBA00004141"/>
    </source>
</evidence>
<dbReference type="NCBIfam" id="TIGR00879">
    <property type="entry name" value="SP"/>
    <property type="match status" value="1"/>
</dbReference>
<feature type="transmembrane region" description="Helical" evidence="9">
    <location>
        <begin position="71"/>
        <end position="91"/>
    </location>
</feature>
<feature type="transmembrane region" description="Helical" evidence="9">
    <location>
        <begin position="414"/>
        <end position="431"/>
    </location>
</feature>
<dbReference type="GeneID" id="25974856"/>
<feature type="transmembrane region" description="Helical" evidence="9">
    <location>
        <begin position="159"/>
        <end position="181"/>
    </location>
</feature>
<evidence type="ECO:0000256" key="8">
    <source>
        <dbReference type="SAM" id="MobiDB-lite"/>
    </source>
</evidence>
<feature type="transmembrane region" description="Helical" evidence="9">
    <location>
        <begin position="316"/>
        <end position="338"/>
    </location>
</feature>